<comment type="catalytic activity">
    <reaction evidence="1">
        <text>ATP + protein L-histidine = ADP + protein N-phospho-L-histidine.</text>
        <dbReference type="EC" id="2.7.13.3"/>
    </reaction>
</comment>
<keyword evidence="6" id="KW-0812">Transmembrane</keyword>
<dbReference type="EMBL" id="WMBE01000002">
    <property type="protein sequence ID" value="MDG0866614.1"/>
    <property type="molecule type" value="Genomic_DNA"/>
</dbReference>
<dbReference type="SMART" id="SM00086">
    <property type="entry name" value="PAC"/>
    <property type="match status" value="2"/>
</dbReference>
<dbReference type="CDD" id="cd00130">
    <property type="entry name" value="PAS"/>
    <property type="match status" value="2"/>
</dbReference>
<keyword evidence="9" id="KW-0067">ATP-binding</keyword>
<dbReference type="PANTHER" id="PTHR42878:SF7">
    <property type="entry name" value="SENSOR HISTIDINE KINASE GLRK"/>
    <property type="match status" value="1"/>
</dbReference>
<dbReference type="InterPro" id="IPR036097">
    <property type="entry name" value="HisK_dim/P_sf"/>
</dbReference>
<dbReference type="InterPro" id="IPR000014">
    <property type="entry name" value="PAS"/>
</dbReference>
<dbReference type="GO" id="GO:0006355">
    <property type="term" value="P:regulation of DNA-templated transcription"/>
    <property type="evidence" value="ECO:0007669"/>
    <property type="project" value="InterPro"/>
</dbReference>
<evidence type="ECO:0000256" key="7">
    <source>
        <dbReference type="ARBA" id="ARBA00022741"/>
    </source>
</evidence>
<keyword evidence="12" id="KW-0472">Membrane</keyword>
<dbReference type="Pfam" id="PF01590">
    <property type="entry name" value="GAF"/>
    <property type="match status" value="2"/>
</dbReference>
<sequence>MFVPVVFQGTTVGNLVFRSRQADPYGDEHVRLAEQIAAQLSGVIASSQQRQLIQSESSERQRLADEQRRIAEIGRVVSSTLDLDEVFAKFNVEARGLLPFDRVVLITLTEDYSKVDRELINGVGRDITNIGDKLVSNLNQFQSEAINTGKPVIRRGDEFLEEAKTIPSEQKRVDDGLNSVLMSPLVWQGNVIGLITFRSTSLYAYGEHEVSLAIQISAQIAGAVAAANQYWLLESEYQQRERIAEIGRIVSSTLDLDEVFAGFLKEVRGLLQFDRIAIITLSQDGSNVVDNLVDGVDSNSAPAGAVLSIDDNPLQKRVFDEATEIVLGGEEYQAFVENEPAEKVRFDAGLVSVLMSPMLWQGEVIGVINFRSKQENAYGSKEIEIAKQISAQIAGAVAMSNQYRLLEESETNYRGMVENSHILVWRMDSEGRFTYVNKSLEEALGYSADEILGQQYTQFTPNRDNPNNDKEIREHFAERAKNNYVRAGTTVYLHKNGSEVHFAFSSSPLLDSDGNFVGIRGTALDVTAERVAQDAIKIQTAAIEAASDAVIILMPDTSITYVNEAFIEQTGYSRDDVIGKPSSILRTIDGDQDNYLDTWKVVQQGRIWRGTQLSRRKDGSVITLDASLNPIFAEDGTISSYVSIRRDVTERIQAEQDRQARAELDAKNQQLLEIDKQREEFFSSVSHELRTPLTAVTAFSDILSRNRDGNLSSTQIDQLEVIKRNSRSLIILVEDMLDMSRVNSRSLRIEREPVEINEIVISTVESLEPTARERLQAIEVQLNTEGILVDADKGRLVQVLSNLITNASKYSPDNSSIKICTDVIDDSIELRVVDSGFGMSNEDLRMIFSPFYRSKRDEIQTKPGTGLGMAISKTLIELHDGKIEVESTLNVGTTVIVTIPGVIDQ</sequence>
<dbReference type="GO" id="GO:0007234">
    <property type="term" value="P:osmosensory signaling via phosphorelay pathway"/>
    <property type="evidence" value="ECO:0007669"/>
    <property type="project" value="TreeGrafter"/>
</dbReference>
<dbReference type="InterPro" id="IPR001610">
    <property type="entry name" value="PAC"/>
</dbReference>
<dbReference type="GO" id="GO:0000156">
    <property type="term" value="F:phosphorelay response regulator activity"/>
    <property type="evidence" value="ECO:0007669"/>
    <property type="project" value="TreeGrafter"/>
</dbReference>
<dbReference type="InterPro" id="IPR029016">
    <property type="entry name" value="GAF-like_dom_sf"/>
</dbReference>
<reference evidence="18" key="2">
    <citation type="journal article" date="2023" name="Nat. Commun.">
        <title>Cultivation of marine bacteria of the SAR202 clade.</title>
        <authorList>
            <person name="Lim Y."/>
            <person name="Seo J.H."/>
            <person name="Giovannoni S.J."/>
            <person name="Kang I."/>
            <person name="Cho J.C."/>
        </authorList>
    </citation>
    <scope>NUCLEOTIDE SEQUENCE</scope>
    <source>
        <strain evidence="18">JH1073</strain>
    </source>
</reference>
<evidence type="ECO:0000313" key="19">
    <source>
        <dbReference type="Proteomes" id="UP001219901"/>
    </source>
</evidence>
<name>A0AAJ6CSY0_9CHLR</name>
<evidence type="ECO:0000256" key="11">
    <source>
        <dbReference type="ARBA" id="ARBA00023012"/>
    </source>
</evidence>
<comment type="subcellular location">
    <subcellularLocation>
        <location evidence="2">Membrane</location>
        <topology evidence="2">Multi-pass membrane protein</topology>
    </subcellularLocation>
</comment>
<dbReference type="SUPFAM" id="SSF47384">
    <property type="entry name" value="Homodimeric domain of signal transducing histidine kinase"/>
    <property type="match status" value="1"/>
</dbReference>
<keyword evidence="19" id="KW-1185">Reference proteome</keyword>
<dbReference type="EC" id="2.7.13.3" evidence="3"/>
<keyword evidence="10" id="KW-1133">Transmembrane helix</keyword>
<evidence type="ECO:0000256" key="10">
    <source>
        <dbReference type="ARBA" id="ARBA00022989"/>
    </source>
</evidence>
<evidence type="ECO:0000256" key="1">
    <source>
        <dbReference type="ARBA" id="ARBA00000085"/>
    </source>
</evidence>
<evidence type="ECO:0000256" key="4">
    <source>
        <dbReference type="ARBA" id="ARBA00022553"/>
    </source>
</evidence>
<reference evidence="19 20" key="1">
    <citation type="submission" date="2019-11" db="EMBL/GenBank/DDBJ databases">
        <authorList>
            <person name="Cho J.-C."/>
        </authorList>
    </citation>
    <scope>NUCLEOTIDE SEQUENCE [LARGE SCALE GENOMIC DNA]</scope>
    <source>
        <strain evidence="18 19">JH1073</strain>
        <strain evidence="17 20">JH702</strain>
    </source>
</reference>
<keyword evidence="4" id="KW-0597">Phosphoprotein</keyword>
<keyword evidence="5" id="KW-0808">Transferase</keyword>
<evidence type="ECO:0000313" key="17">
    <source>
        <dbReference type="EMBL" id="MDG0866614.1"/>
    </source>
</evidence>
<feature type="domain" description="Histidine kinase/HSP90-like ATPase" evidence="15">
    <location>
        <begin position="791"/>
        <end position="903"/>
    </location>
</feature>
<evidence type="ECO:0000259" key="15">
    <source>
        <dbReference type="SMART" id="SM00387"/>
    </source>
</evidence>
<gene>
    <name evidence="17" type="ORF">GKO46_05930</name>
    <name evidence="18" type="ORF">GKO48_14175</name>
</gene>
<reference evidence="19" key="3">
    <citation type="submission" date="2023-06" db="EMBL/GenBank/DDBJ databases">
        <title>Pangenomics reveal diversification of enzyme families and niche specialization in globally abundant SAR202 bacteria.</title>
        <authorList>
            <person name="Saw J.H.W."/>
        </authorList>
    </citation>
    <scope>NUCLEOTIDE SEQUENCE [LARGE SCALE GENOMIC DNA]</scope>
    <source>
        <strain evidence="19">JH1073</strain>
    </source>
</reference>
<dbReference type="Proteomes" id="UP001321249">
    <property type="component" value="Unassembled WGS sequence"/>
</dbReference>
<evidence type="ECO:0000259" key="13">
    <source>
        <dbReference type="SMART" id="SM00065"/>
    </source>
</evidence>
<feature type="domain" description="PAS" evidence="14">
    <location>
        <begin position="411"/>
        <end position="477"/>
    </location>
</feature>
<keyword evidence="11" id="KW-0902">Two-component regulatory system</keyword>
<keyword evidence="8" id="KW-0418">Kinase</keyword>
<dbReference type="InterPro" id="IPR003661">
    <property type="entry name" value="HisK_dim/P_dom"/>
</dbReference>
<evidence type="ECO:0000256" key="5">
    <source>
        <dbReference type="ARBA" id="ARBA00022679"/>
    </source>
</evidence>
<dbReference type="Pfam" id="PF00512">
    <property type="entry name" value="HisKA"/>
    <property type="match status" value="1"/>
</dbReference>
<dbReference type="Gene3D" id="1.10.287.130">
    <property type="match status" value="1"/>
</dbReference>
<evidence type="ECO:0000256" key="6">
    <source>
        <dbReference type="ARBA" id="ARBA00022692"/>
    </source>
</evidence>
<dbReference type="GO" id="GO:0030295">
    <property type="term" value="F:protein kinase activator activity"/>
    <property type="evidence" value="ECO:0007669"/>
    <property type="project" value="TreeGrafter"/>
</dbReference>
<feature type="domain" description="GAF" evidence="13">
    <location>
        <begin position="255"/>
        <end position="407"/>
    </location>
</feature>
<dbReference type="GO" id="GO:0016020">
    <property type="term" value="C:membrane"/>
    <property type="evidence" value="ECO:0007669"/>
    <property type="project" value="UniProtKB-SubCell"/>
</dbReference>
<dbReference type="Pfam" id="PF13426">
    <property type="entry name" value="PAS_9"/>
    <property type="match status" value="1"/>
</dbReference>
<dbReference type="PRINTS" id="PR00344">
    <property type="entry name" value="BCTRLSENSOR"/>
</dbReference>
<dbReference type="Gene3D" id="3.30.565.10">
    <property type="entry name" value="Histidine kinase-like ATPase, C-terminal domain"/>
    <property type="match status" value="1"/>
</dbReference>
<dbReference type="Proteomes" id="UP001219901">
    <property type="component" value="Chromosome"/>
</dbReference>
<dbReference type="GO" id="GO:0000155">
    <property type="term" value="F:phosphorelay sensor kinase activity"/>
    <property type="evidence" value="ECO:0007669"/>
    <property type="project" value="InterPro"/>
</dbReference>
<dbReference type="SMART" id="SM00065">
    <property type="entry name" value="GAF"/>
    <property type="match status" value="2"/>
</dbReference>
<dbReference type="InterPro" id="IPR003018">
    <property type="entry name" value="GAF"/>
</dbReference>
<dbReference type="InterPro" id="IPR035965">
    <property type="entry name" value="PAS-like_dom_sf"/>
</dbReference>
<dbReference type="CDD" id="cd00082">
    <property type="entry name" value="HisKA"/>
    <property type="match status" value="1"/>
</dbReference>
<dbReference type="EMBL" id="CP046147">
    <property type="protein sequence ID" value="WFG40701.1"/>
    <property type="molecule type" value="Genomic_DNA"/>
</dbReference>
<evidence type="ECO:0000259" key="16">
    <source>
        <dbReference type="SMART" id="SM00388"/>
    </source>
</evidence>
<evidence type="ECO:0000256" key="9">
    <source>
        <dbReference type="ARBA" id="ARBA00022840"/>
    </source>
</evidence>
<dbReference type="Pfam" id="PF02518">
    <property type="entry name" value="HATPase_c"/>
    <property type="match status" value="1"/>
</dbReference>
<dbReference type="InterPro" id="IPR003594">
    <property type="entry name" value="HATPase_dom"/>
</dbReference>
<feature type="domain" description="Signal transduction histidine kinase dimerisation/phosphoacceptor" evidence="16">
    <location>
        <begin position="677"/>
        <end position="745"/>
    </location>
</feature>
<dbReference type="InterPro" id="IPR050351">
    <property type="entry name" value="BphY/WalK/GraS-like"/>
</dbReference>
<evidence type="ECO:0000256" key="2">
    <source>
        <dbReference type="ARBA" id="ARBA00004141"/>
    </source>
</evidence>
<dbReference type="InterPro" id="IPR013767">
    <property type="entry name" value="PAS_fold"/>
</dbReference>
<dbReference type="AlphaFoldDB" id="A0AAJ6CSY0"/>
<keyword evidence="7" id="KW-0547">Nucleotide-binding</keyword>
<dbReference type="Gene3D" id="3.30.450.40">
    <property type="match status" value="3"/>
</dbReference>
<dbReference type="SMART" id="SM00387">
    <property type="entry name" value="HATPase_c"/>
    <property type="match status" value="1"/>
</dbReference>
<evidence type="ECO:0000256" key="12">
    <source>
        <dbReference type="ARBA" id="ARBA00023136"/>
    </source>
</evidence>
<evidence type="ECO:0000256" key="3">
    <source>
        <dbReference type="ARBA" id="ARBA00012438"/>
    </source>
</evidence>
<proteinExistence type="predicted"/>
<dbReference type="Pfam" id="PF00989">
    <property type="entry name" value="PAS"/>
    <property type="match status" value="1"/>
</dbReference>
<dbReference type="Gene3D" id="3.30.450.20">
    <property type="entry name" value="PAS domain"/>
    <property type="match status" value="2"/>
</dbReference>
<dbReference type="FunFam" id="3.30.565.10:FF:000006">
    <property type="entry name" value="Sensor histidine kinase WalK"/>
    <property type="match status" value="1"/>
</dbReference>
<protein>
    <recommendedName>
        <fullName evidence="3">histidine kinase</fullName>
        <ecNumber evidence="3">2.7.13.3</ecNumber>
    </recommendedName>
</protein>
<evidence type="ECO:0000313" key="20">
    <source>
        <dbReference type="Proteomes" id="UP001321249"/>
    </source>
</evidence>
<dbReference type="InterPro" id="IPR036890">
    <property type="entry name" value="HATPase_C_sf"/>
</dbReference>
<dbReference type="InterPro" id="IPR004358">
    <property type="entry name" value="Sig_transdc_His_kin-like_C"/>
</dbReference>
<accession>A0AAJ6CSY0</accession>
<dbReference type="SMART" id="SM00091">
    <property type="entry name" value="PAS"/>
    <property type="match status" value="2"/>
</dbReference>
<evidence type="ECO:0000313" key="18">
    <source>
        <dbReference type="EMBL" id="WFG40701.1"/>
    </source>
</evidence>
<dbReference type="SUPFAM" id="SSF55874">
    <property type="entry name" value="ATPase domain of HSP90 chaperone/DNA topoisomerase II/histidine kinase"/>
    <property type="match status" value="1"/>
</dbReference>
<organism evidence="18 19">
    <name type="scientific">Candidatus Lucifugimonas marina</name>
    <dbReference type="NCBI Taxonomy" id="3038979"/>
    <lineage>
        <taxon>Bacteria</taxon>
        <taxon>Bacillati</taxon>
        <taxon>Chloroflexota</taxon>
        <taxon>Dehalococcoidia</taxon>
        <taxon>SAR202 cluster</taxon>
        <taxon>Candidatus Lucifugimonadales</taxon>
        <taxon>Candidatus Lucifugimonadaceae</taxon>
        <taxon>Candidatus Lucifugimonas</taxon>
    </lineage>
</organism>
<dbReference type="PANTHER" id="PTHR42878">
    <property type="entry name" value="TWO-COMPONENT HISTIDINE KINASE"/>
    <property type="match status" value="1"/>
</dbReference>
<feature type="domain" description="GAF" evidence="13">
    <location>
        <begin position="82"/>
        <end position="234"/>
    </location>
</feature>
<feature type="domain" description="PAS" evidence="14">
    <location>
        <begin position="537"/>
        <end position="606"/>
    </location>
</feature>
<evidence type="ECO:0000259" key="14">
    <source>
        <dbReference type="SMART" id="SM00091"/>
    </source>
</evidence>
<evidence type="ECO:0000256" key="8">
    <source>
        <dbReference type="ARBA" id="ARBA00022777"/>
    </source>
</evidence>
<dbReference type="SUPFAM" id="SSF55785">
    <property type="entry name" value="PYP-like sensor domain (PAS domain)"/>
    <property type="match status" value="2"/>
</dbReference>
<dbReference type="SMART" id="SM00388">
    <property type="entry name" value="HisKA"/>
    <property type="match status" value="1"/>
</dbReference>
<dbReference type="SUPFAM" id="SSF55781">
    <property type="entry name" value="GAF domain-like"/>
    <property type="match status" value="3"/>
</dbReference>
<dbReference type="NCBIfam" id="TIGR00229">
    <property type="entry name" value="sensory_box"/>
    <property type="match status" value="2"/>
</dbReference>